<dbReference type="RefSeq" id="WP_141969899.1">
    <property type="nucleotide sequence ID" value="NZ_VFMJ01000001.1"/>
</dbReference>
<dbReference type="GO" id="GO:0015774">
    <property type="term" value="P:polysaccharide transport"/>
    <property type="evidence" value="ECO:0007669"/>
    <property type="project" value="InterPro"/>
</dbReference>
<keyword evidence="1" id="KW-0175">Coiled coil</keyword>
<proteinExistence type="predicted"/>
<reference evidence="3 4" key="2">
    <citation type="submission" date="2019-07" db="EMBL/GenBank/DDBJ databases">
        <title>Investigation of anaerobic lignin degradation for improved lignocellulosic biofuels.</title>
        <authorList>
            <person name="Deangelis K.PhD."/>
        </authorList>
    </citation>
    <scope>NUCLEOTIDE SEQUENCE [LARGE SCALE GENOMIC DNA]</scope>
    <source>
        <strain evidence="3 4">106R</strain>
    </source>
</reference>
<organism evidence="3 4">
    <name type="scientific">Serratia marcescens</name>
    <dbReference type="NCBI Taxonomy" id="615"/>
    <lineage>
        <taxon>Bacteria</taxon>
        <taxon>Pseudomonadati</taxon>
        <taxon>Pseudomonadota</taxon>
        <taxon>Gammaproteobacteria</taxon>
        <taxon>Enterobacterales</taxon>
        <taxon>Yersiniaceae</taxon>
        <taxon>Serratia</taxon>
    </lineage>
</organism>
<accession>A0AA46K5S2</accession>
<name>A0AA46K5S2_SERMA</name>
<comment type="caution">
    <text evidence="3">The sequence shown here is derived from an EMBL/GenBank/DDBJ whole genome shotgun (WGS) entry which is preliminary data.</text>
</comment>
<reference evidence="3 4" key="1">
    <citation type="submission" date="2019-06" db="EMBL/GenBank/DDBJ databases">
        <authorList>
            <person name="Deangelis K."/>
            <person name="Huntemann M."/>
            <person name="Clum A."/>
            <person name="Pillay M."/>
            <person name="Palaniappan K."/>
            <person name="Varghese N."/>
            <person name="Mikhailova N."/>
            <person name="Stamatis D."/>
            <person name="Reddy T."/>
            <person name="Daum C."/>
            <person name="Shapiro N."/>
            <person name="Ivanova N."/>
            <person name="Kyrpides N."/>
            <person name="Woyke T."/>
        </authorList>
    </citation>
    <scope>NUCLEOTIDE SEQUENCE [LARGE SCALE GENOMIC DNA]</scope>
    <source>
        <strain evidence="3 4">106R</strain>
    </source>
</reference>
<feature type="domain" description="Glycosyltransferase 99 N-terminal" evidence="2">
    <location>
        <begin position="4"/>
        <end position="181"/>
    </location>
</feature>
<dbReference type="InterPro" id="IPR007833">
    <property type="entry name" value="Capsule_polysaccharide_synth"/>
</dbReference>
<evidence type="ECO:0000259" key="2">
    <source>
        <dbReference type="Pfam" id="PF21912"/>
    </source>
</evidence>
<gene>
    <name evidence="3" type="ORF">FHU12_2717</name>
</gene>
<dbReference type="InterPro" id="IPR054112">
    <property type="entry name" value="Glyco_transf_99_N"/>
</dbReference>
<dbReference type="Gene3D" id="3.40.50.2000">
    <property type="entry name" value="Glycogen Phosphorylase B"/>
    <property type="match status" value="1"/>
</dbReference>
<dbReference type="SUPFAM" id="SSF53756">
    <property type="entry name" value="UDP-Glycosyltransferase/glycogen phosphorylase"/>
    <property type="match status" value="1"/>
</dbReference>
<dbReference type="AlphaFoldDB" id="A0AA46K5S2"/>
<feature type="coiled-coil region" evidence="1">
    <location>
        <begin position="398"/>
        <end position="450"/>
    </location>
</feature>
<dbReference type="Pfam" id="PF05159">
    <property type="entry name" value="Capsule_synth"/>
    <property type="match status" value="1"/>
</dbReference>
<evidence type="ECO:0000313" key="4">
    <source>
        <dbReference type="Proteomes" id="UP000320710"/>
    </source>
</evidence>
<evidence type="ECO:0000313" key="3">
    <source>
        <dbReference type="EMBL" id="TQI85171.1"/>
    </source>
</evidence>
<sequence length="1124" mass="129383">MIAVFLPPYPFRGVKAPYLWIFYRLLNSLQQRSLFIAGNDYLLSPEEWRKSERWEFDVPTMNNLGYSIPSDELLASHDYYHLRESVFESLLDSSNYNPMLAFKKMLTQRIPELEAELLNHLQGYESGKIEGILSICNCPSLEAVAESLSIPVMHFEVGPLRMPSYYSTGYLDFSGVNGHTEAEKRYLAVQEQCQVDLSIEELHRYFLRVPNTHEQQCDADLGIALQVEDDSNLVAYGEEFTNLTLLSYARTRFPEKKLLIRTHPGSQFQLKEGEYEIDSSPTSLSFVQRCREILTINSSVGLEGIFAGIPTTVVGDSSYKYITLADDEQERTNRLAFYLFSYLVPFELIFDIDYLRFRLSRPSEQAIVSRHIEYYSTEKEGFLKMQGLTLGELLSKQVKQENEKQDDMQQKIRVAEHHLMIDNEEKQAMISSMQEQLLLLQETLIQQREQQLVTQQLLENAQKEVLLLNNNYVEDEPLKLKVETLSQQLNESQSDMNNMRKSLSWRLTVPVRMLGRAIRGEFGVIRDISRHYMRQRKGTKSTSLVGKGWQAFRASPHPYKALLRKTKVAGKLLLTGRFGELRSSLLRVAKNTANTPMPLVNIDTDHIVILTTRHTLFVAHLLEKTLVEVGRGVTIIEAYSAPADSGQLHIVICPQIFAELPQNFVAFQMEQSINPRWFTPEYFAILERAMAIFDYSLTNINYLLEHGIPYQKLFYLPIASFADYSSKLTQKGHKLNGNEEQIDVLFYGDTNCERRRHYLEQLGQRFNIHIASGVFGDELTRLVKNAKLVINLHYYENALLETTRIYEVLSLGTPIVSEESVDIAEHTSLIDVIDFAPIGDIDTMAKKIDRLLNDQDYHASRKKNIALFTHSDNNFEGYFKRYLLANDLIDFETYKNGVDFIPAIEADIPKLCLSLTETPVRKQDFLSKPTHGFKVIEGVRHRIGWIGCGMSYKYMLSVLADRNTEMAMICEDDALFPDDFDIKLEKIVAYLERSNWDWHIFSGIIAHLNEDTEILAVEEVDGIEYIYINRMTSTVMNIYSRRGIEAVSHWDERNVDAQTNTIDRYLESVPNLVVVTTLPFQVGHAEDQTSTLWGFVNTQYLDMISESERLLKEKVDAFKAAQVR</sequence>
<dbReference type="EMBL" id="VFMJ01000001">
    <property type="protein sequence ID" value="TQI85171.1"/>
    <property type="molecule type" value="Genomic_DNA"/>
</dbReference>
<dbReference type="Proteomes" id="UP000320710">
    <property type="component" value="Unassembled WGS sequence"/>
</dbReference>
<dbReference type="Pfam" id="PF21912">
    <property type="entry name" value="Glyco_transf_99"/>
    <property type="match status" value="1"/>
</dbReference>
<protein>
    <submittedName>
        <fullName evidence="3">Glycosyltransferase involved in cell wall biosynthesis</fullName>
    </submittedName>
</protein>
<dbReference type="GO" id="GO:0000271">
    <property type="term" value="P:polysaccharide biosynthetic process"/>
    <property type="evidence" value="ECO:0007669"/>
    <property type="project" value="InterPro"/>
</dbReference>
<evidence type="ECO:0000256" key="1">
    <source>
        <dbReference type="SAM" id="Coils"/>
    </source>
</evidence>